<dbReference type="InterPro" id="IPR038597">
    <property type="entry name" value="GGGP/HepGP_synthase_sf"/>
</dbReference>
<dbReference type="InterPro" id="IPR011060">
    <property type="entry name" value="RibuloseP-bd_barrel"/>
</dbReference>
<accession>A0A075HXF7</accession>
<evidence type="ECO:0000256" key="6">
    <source>
        <dbReference type="ARBA" id="ARBA00023209"/>
    </source>
</evidence>
<gene>
    <name evidence="8" type="primary">pcrB</name>
</gene>
<name>A0A075HXF7_9ARCH</name>
<evidence type="ECO:0000313" key="8">
    <source>
        <dbReference type="EMBL" id="AIF18433.1"/>
    </source>
</evidence>
<evidence type="ECO:0000256" key="7">
    <source>
        <dbReference type="ARBA" id="ARBA00023264"/>
    </source>
</evidence>
<keyword evidence="2" id="KW-0808">Transferase</keyword>
<dbReference type="GO" id="GO:0008654">
    <property type="term" value="P:phospholipid biosynthetic process"/>
    <property type="evidence" value="ECO:0007669"/>
    <property type="project" value="UniProtKB-KW"/>
</dbReference>
<keyword evidence="6" id="KW-0594">Phospholipid biosynthesis</keyword>
<keyword evidence="4" id="KW-0460">Magnesium</keyword>
<evidence type="ECO:0000256" key="2">
    <source>
        <dbReference type="ARBA" id="ARBA00022679"/>
    </source>
</evidence>
<reference evidence="8" key="1">
    <citation type="journal article" date="2014" name="Genome Biol. Evol.">
        <title>Pangenome evidence for extensive interdomain horizontal transfer affecting lineage core and shell genes in uncultured planktonic thaumarchaeota and euryarchaeota.</title>
        <authorList>
            <person name="Deschamps P."/>
            <person name="Zivanovic Y."/>
            <person name="Moreira D."/>
            <person name="Rodriguez-Valera F."/>
            <person name="Lopez-Garcia P."/>
        </authorList>
    </citation>
    <scope>NUCLEOTIDE SEQUENCE</scope>
</reference>
<keyword evidence="1" id="KW-0444">Lipid biosynthesis</keyword>
<keyword evidence="3" id="KW-0479">Metal-binding</keyword>
<dbReference type="Pfam" id="PF01884">
    <property type="entry name" value="PcrB"/>
    <property type="match status" value="1"/>
</dbReference>
<dbReference type="Gene3D" id="3.20.20.390">
    <property type="entry name" value="FMN-linked oxidoreductases"/>
    <property type="match status" value="1"/>
</dbReference>
<proteinExistence type="predicted"/>
<organism evidence="8">
    <name type="scientific">uncultured marine thaumarchaeote KM3_82_G09</name>
    <dbReference type="NCBI Taxonomy" id="1456306"/>
    <lineage>
        <taxon>Archaea</taxon>
        <taxon>Nitrososphaerota</taxon>
        <taxon>environmental samples</taxon>
    </lineage>
</organism>
<evidence type="ECO:0000256" key="4">
    <source>
        <dbReference type="ARBA" id="ARBA00022842"/>
    </source>
</evidence>
<dbReference type="AlphaFoldDB" id="A0A075HXF7"/>
<dbReference type="SUPFAM" id="SSF51366">
    <property type="entry name" value="Ribulose-phoshate binding barrel"/>
    <property type="match status" value="1"/>
</dbReference>
<dbReference type="GO" id="GO:0016765">
    <property type="term" value="F:transferase activity, transferring alkyl or aryl (other than methyl) groups"/>
    <property type="evidence" value="ECO:0007669"/>
    <property type="project" value="InterPro"/>
</dbReference>
<dbReference type="InterPro" id="IPR008205">
    <property type="entry name" value="GGGP_HepGP_synthase"/>
</dbReference>
<keyword evidence="5" id="KW-0443">Lipid metabolism</keyword>
<evidence type="ECO:0000256" key="3">
    <source>
        <dbReference type="ARBA" id="ARBA00022723"/>
    </source>
</evidence>
<evidence type="ECO:0000256" key="5">
    <source>
        <dbReference type="ARBA" id="ARBA00023098"/>
    </source>
</evidence>
<protein>
    <submittedName>
        <fullName evidence="8">Geranylgeranylglyceryl phosphate synthase-like protein (PcrB)</fullName>
    </submittedName>
</protein>
<evidence type="ECO:0000256" key="1">
    <source>
        <dbReference type="ARBA" id="ARBA00022516"/>
    </source>
</evidence>
<sequence length="79" mass="8240">MGMRFVYLEAGSGAKQNVTPEMVQTVRAVFDGFLMVGGGIKSAKTASSLIKAGADGLVIGTLLEQTGGLKKFTEMVKSI</sequence>
<dbReference type="GO" id="GO:0046872">
    <property type="term" value="F:metal ion binding"/>
    <property type="evidence" value="ECO:0007669"/>
    <property type="project" value="UniProtKB-KW"/>
</dbReference>
<keyword evidence="7" id="KW-1208">Phospholipid metabolism</keyword>
<dbReference type="EMBL" id="KF901110">
    <property type="protein sequence ID" value="AIF18433.1"/>
    <property type="molecule type" value="Genomic_DNA"/>
</dbReference>